<dbReference type="InterPro" id="IPR035901">
    <property type="entry name" value="GIY-YIG_endonuc_sf"/>
</dbReference>
<dbReference type="GO" id="GO:0003677">
    <property type="term" value="F:DNA binding"/>
    <property type="evidence" value="ECO:0007669"/>
    <property type="project" value="InterPro"/>
</dbReference>
<feature type="compositionally biased region" description="Basic and acidic residues" evidence="5">
    <location>
        <begin position="151"/>
        <end position="168"/>
    </location>
</feature>
<dbReference type="SUPFAM" id="SSF64496">
    <property type="entry name" value="DNA-binding domain of intron-encoded endonucleases"/>
    <property type="match status" value="3"/>
</dbReference>
<dbReference type="NCBIfam" id="TIGR01453">
    <property type="entry name" value="grpIintron_endo"/>
    <property type="match status" value="2"/>
</dbReference>
<evidence type="ECO:0000256" key="3">
    <source>
        <dbReference type="ARBA" id="ARBA00022759"/>
    </source>
</evidence>
<evidence type="ECO:0000313" key="7">
    <source>
        <dbReference type="EMBL" id="AGE58672.1"/>
    </source>
</evidence>
<dbReference type="CDD" id="cd10443">
    <property type="entry name" value="GIY-YIG_HE_Tlr8p_PBC-V_like"/>
    <property type="match status" value="1"/>
</dbReference>
<feature type="compositionally biased region" description="Basic and acidic residues" evidence="5">
    <location>
        <begin position="175"/>
        <end position="189"/>
    </location>
</feature>
<dbReference type="Pfam" id="PF07460">
    <property type="entry name" value="NUMOD3"/>
    <property type="match status" value="2"/>
</dbReference>
<dbReference type="GeneID" id="40525536"/>
<gene>
    <name evidence="7" type="primary">NYs-1_291R</name>
    <name evidence="7" type="ORF">PBCVNYs1_291R</name>
</gene>
<dbReference type="RefSeq" id="YP_009665317.1">
    <property type="nucleotide sequence ID" value="NC_043235.1"/>
</dbReference>
<feature type="compositionally biased region" description="Basic and acidic residues" evidence="5">
    <location>
        <begin position="89"/>
        <end position="126"/>
    </location>
</feature>
<evidence type="ECO:0000256" key="4">
    <source>
        <dbReference type="ARBA" id="ARBA00022801"/>
    </source>
</evidence>
<dbReference type="PROSITE" id="PS50164">
    <property type="entry name" value="GIY_YIG"/>
    <property type="match status" value="1"/>
</dbReference>
<evidence type="ECO:0000256" key="1">
    <source>
        <dbReference type="ARBA" id="ARBA00010045"/>
    </source>
</evidence>
<accession>M1I355</accession>
<feature type="compositionally biased region" description="Basic and acidic residues" evidence="5">
    <location>
        <begin position="198"/>
        <end position="208"/>
    </location>
</feature>
<keyword evidence="3 7" id="KW-0255">Endonuclease</keyword>
<dbReference type="InterPro" id="IPR036388">
    <property type="entry name" value="WH-like_DNA-bd_sf"/>
</dbReference>
<feature type="region of interest" description="Disordered" evidence="5">
    <location>
        <begin position="83"/>
        <end position="213"/>
    </location>
</feature>
<reference evidence="7" key="1">
    <citation type="submission" date="2012-10" db="EMBL/GenBank/DDBJ databases">
        <title>Towards defining the chloroviruses: a genomic journey through a genus of large DNA viruses.</title>
        <authorList>
            <person name="Jeanniard A."/>
            <person name="Dunigan D.D."/>
            <person name="Gurnon J.R."/>
            <person name="Agarkova I."/>
            <person name="Kang M."/>
            <person name="Vitek J."/>
            <person name="Duncan G."/>
            <person name="McClung O.W."/>
            <person name="Larsen M."/>
            <person name="Claverie J.-M."/>
            <person name="Van Etten J.L."/>
            <person name="Blanc G."/>
        </authorList>
    </citation>
    <scope>NUCLEOTIDE SEQUENCE</scope>
</reference>
<dbReference type="EMBL" id="JX997183">
    <property type="protein sequence ID" value="AGE58672.1"/>
    <property type="molecule type" value="Genomic_DNA"/>
</dbReference>
<dbReference type="Gene3D" id="1.10.10.10">
    <property type="entry name" value="Winged helix-like DNA-binding domain superfamily/Winged helix DNA-binding domain"/>
    <property type="match status" value="1"/>
</dbReference>
<feature type="compositionally biased region" description="Basic and acidic residues" evidence="5">
    <location>
        <begin position="134"/>
        <end position="143"/>
    </location>
</feature>
<dbReference type="InterPro" id="IPR000305">
    <property type="entry name" value="GIY-YIG_endonuc"/>
</dbReference>
<dbReference type="KEGG" id="vg:40525536"/>
<dbReference type="SMART" id="SM00497">
    <property type="entry name" value="IENR1"/>
    <property type="match status" value="1"/>
</dbReference>
<dbReference type="SMART" id="SM00465">
    <property type="entry name" value="GIYc"/>
    <property type="match status" value="1"/>
</dbReference>
<comment type="similarity">
    <text evidence="1">To endonucleases of group I introns of fungi and phage.</text>
</comment>
<dbReference type="SMART" id="SM00496">
    <property type="entry name" value="IENR2"/>
    <property type="match status" value="6"/>
</dbReference>
<dbReference type="InterPro" id="IPR006350">
    <property type="entry name" value="Intron_endoG1"/>
</dbReference>
<dbReference type="Pfam" id="PF07453">
    <property type="entry name" value="NUMOD1"/>
    <property type="match status" value="1"/>
</dbReference>
<feature type="domain" description="GIY-YIG" evidence="6">
    <location>
        <begin position="1"/>
        <end position="85"/>
    </location>
</feature>
<proteinExistence type="predicted"/>
<sequence length="277" mass="31991">MGFIYVKTSPSGKSYIGQTMRTLEERFEEHQKESSGCTAFAAAIKKHGWENFITDYYECPDDELNKHETWLITLMGTLSPGGYNLTEGGKNRKPSEETRKRMSEAHIGKELTGETKKKMSESRSGENNHMYGKTHTEETKQRMIEAQTGKTHSDETKQKMSEAQKGEKNSLYGKKHTEEAKKKMSESKKGNLHMMGKQHTEESKKKQSENNPNAKKVYQYDLDGKYIQWFNSLRKAGKHIGKHTVYISRCVRGEREDAHGFRWSYDFIPDLSRWANV</sequence>
<protein>
    <submittedName>
        <fullName evidence="7">GIY-YIG catalytic domain-containing endonuclease</fullName>
    </submittedName>
</protein>
<evidence type="ECO:0000259" key="6">
    <source>
        <dbReference type="PROSITE" id="PS50164"/>
    </source>
</evidence>
<dbReference type="GO" id="GO:0016787">
    <property type="term" value="F:hydrolase activity"/>
    <property type="evidence" value="ECO:0007669"/>
    <property type="project" value="UniProtKB-KW"/>
</dbReference>
<dbReference type="InterPro" id="IPR003647">
    <property type="entry name" value="Intron_nuc_1_rpt"/>
</dbReference>
<name>M1I355_9PHYC</name>
<keyword evidence="4" id="KW-0378">Hydrolase</keyword>
<evidence type="ECO:0000256" key="2">
    <source>
        <dbReference type="ARBA" id="ARBA00022722"/>
    </source>
</evidence>
<dbReference type="InterPro" id="IPR003611">
    <property type="entry name" value="NUMOD3"/>
</dbReference>
<dbReference type="SUPFAM" id="SSF82771">
    <property type="entry name" value="GIY-YIG endonuclease"/>
    <property type="match status" value="1"/>
</dbReference>
<dbReference type="GO" id="GO:0004519">
    <property type="term" value="F:endonuclease activity"/>
    <property type="evidence" value="ECO:0007669"/>
    <property type="project" value="UniProtKB-KW"/>
</dbReference>
<keyword evidence="2" id="KW-0540">Nuclease</keyword>
<dbReference type="InterPro" id="IPR010896">
    <property type="entry name" value="NUMOD1"/>
</dbReference>
<evidence type="ECO:0000256" key="5">
    <source>
        <dbReference type="SAM" id="MobiDB-lite"/>
    </source>
</evidence>
<organism evidence="7">
    <name type="scientific">Paramecium bursaria Chlorella virus NYs1</name>
    <dbReference type="NCBI Taxonomy" id="83442"/>
    <lineage>
        <taxon>Viruses</taxon>
        <taxon>Varidnaviria</taxon>
        <taxon>Bamfordvirae</taxon>
        <taxon>Nucleocytoviricota</taxon>
        <taxon>Megaviricetes</taxon>
        <taxon>Algavirales</taxon>
        <taxon>Phycodnaviridae</taxon>
        <taxon>Chlorovirus</taxon>
        <taxon>Chlorovirus newyorkense</taxon>
    </lineage>
</organism>